<keyword evidence="3" id="KW-1185">Reference proteome</keyword>
<organism evidence="2 3">
    <name type="scientific">Cladophialophora carrionii</name>
    <dbReference type="NCBI Taxonomy" id="86049"/>
    <lineage>
        <taxon>Eukaryota</taxon>
        <taxon>Fungi</taxon>
        <taxon>Dikarya</taxon>
        <taxon>Ascomycota</taxon>
        <taxon>Pezizomycotina</taxon>
        <taxon>Eurotiomycetes</taxon>
        <taxon>Chaetothyriomycetidae</taxon>
        <taxon>Chaetothyriales</taxon>
        <taxon>Herpotrichiellaceae</taxon>
        <taxon>Cladophialophora</taxon>
    </lineage>
</organism>
<evidence type="ECO:0000256" key="1">
    <source>
        <dbReference type="SAM" id="MobiDB-lite"/>
    </source>
</evidence>
<dbReference type="VEuPathDB" id="FungiDB:G647_08526"/>
<evidence type="ECO:0000313" key="3">
    <source>
        <dbReference type="Proteomes" id="UP000094526"/>
    </source>
</evidence>
<name>A0A1C1CIP7_9EURO</name>
<comment type="caution">
    <text evidence="2">The sequence shown here is derived from an EMBL/GenBank/DDBJ whole genome shotgun (WGS) entry which is preliminary data.</text>
</comment>
<proteinExistence type="predicted"/>
<dbReference type="Proteomes" id="UP000094526">
    <property type="component" value="Unassembled WGS sequence"/>
</dbReference>
<protein>
    <submittedName>
        <fullName evidence="2">Uncharacterized protein</fullName>
    </submittedName>
</protein>
<dbReference type="EMBL" id="LGRB01000012">
    <property type="protein sequence ID" value="OCT48395.1"/>
    <property type="molecule type" value="Genomic_DNA"/>
</dbReference>
<evidence type="ECO:0000313" key="2">
    <source>
        <dbReference type="EMBL" id="OCT48395.1"/>
    </source>
</evidence>
<dbReference type="OrthoDB" id="5408734at2759"/>
<dbReference type="VEuPathDB" id="FungiDB:CLCR_04386"/>
<feature type="region of interest" description="Disordered" evidence="1">
    <location>
        <begin position="76"/>
        <end position="128"/>
    </location>
</feature>
<sequence length="128" mass="14570">MSTANEQNPDAGFQPNARPQSTIALDFSAALDDLFKLNGIDALEESVEQKKETVNHRKYELEDLETKLREADTKLQHLKAKHQRQQSQQVFTKRKPVFSPTSPEPEEDSSGDSDRGRSPQQYRGVETR</sequence>
<reference evidence="3" key="1">
    <citation type="submission" date="2015-07" db="EMBL/GenBank/DDBJ databases">
        <authorList>
            <person name="Teixeira M.M."/>
            <person name="Souza R.C."/>
            <person name="Almeida L.G."/>
            <person name="Vicente V.A."/>
            <person name="de Hoog S."/>
            <person name="Bocca A.L."/>
            <person name="de Almeida S.R."/>
            <person name="Vasconcelos A.T."/>
            <person name="Felipe M.S."/>
        </authorList>
    </citation>
    <scope>NUCLEOTIDE SEQUENCE [LARGE SCALE GENOMIC DNA]</scope>
    <source>
        <strain evidence="3">KSF</strain>
    </source>
</reference>
<dbReference type="AlphaFoldDB" id="A0A1C1CIP7"/>
<accession>A0A1C1CIP7</accession>
<gene>
    <name evidence="2" type="ORF">CLCR_04386</name>
</gene>